<dbReference type="GO" id="GO:0006260">
    <property type="term" value="P:DNA replication"/>
    <property type="evidence" value="ECO:0007669"/>
    <property type="project" value="InterPro"/>
</dbReference>
<evidence type="ECO:0000256" key="2">
    <source>
        <dbReference type="PROSITE-ProRule" id="PRU00252"/>
    </source>
</evidence>
<evidence type="ECO:0000256" key="3">
    <source>
        <dbReference type="RuleBase" id="RU000524"/>
    </source>
</evidence>
<dbReference type="InterPro" id="IPR000424">
    <property type="entry name" value="Primosome_PriB/ssb"/>
</dbReference>
<protein>
    <recommendedName>
        <fullName evidence="3">Single-stranded DNA-binding protein</fullName>
    </recommendedName>
</protein>
<dbReference type="PANTHER" id="PTHR10302">
    <property type="entry name" value="SINGLE-STRANDED DNA-BINDING PROTEIN"/>
    <property type="match status" value="1"/>
</dbReference>
<dbReference type="eggNOG" id="COG0629">
    <property type="taxonomic scope" value="Bacteria"/>
</dbReference>
<dbReference type="EMBL" id="ADGP01000020">
    <property type="protein sequence ID" value="EFD93904.1"/>
    <property type="molecule type" value="Genomic_DNA"/>
</dbReference>
<name>D3LVH7_9FIRM</name>
<dbReference type="CDD" id="cd04496">
    <property type="entry name" value="SSB_OBF"/>
    <property type="match status" value="1"/>
</dbReference>
<dbReference type="STRING" id="699218.HMPREF0889_0301"/>
<dbReference type="Proteomes" id="UP000003242">
    <property type="component" value="Unassembled WGS sequence"/>
</dbReference>
<reference evidence="5" key="1">
    <citation type="submission" date="2009-12" db="EMBL/GenBank/DDBJ databases">
        <title>Sequence of Clostridiales genomosp. BVAB3 str. UPII9-5.</title>
        <authorList>
            <person name="Madupu R."/>
            <person name="Durkin A.S."/>
            <person name="Torralba M."/>
            <person name="Methe B."/>
            <person name="Sutton G.G."/>
            <person name="Strausberg R.L."/>
            <person name="Nelson K.E."/>
        </authorList>
    </citation>
    <scope>NUCLEOTIDE SEQUENCE [LARGE SCALE GENOMIC DNA]</scope>
    <source>
        <strain evidence="5">28L</strain>
    </source>
</reference>
<dbReference type="NCBIfam" id="TIGR00621">
    <property type="entry name" value="ssb"/>
    <property type="match status" value="1"/>
</dbReference>
<evidence type="ECO:0000313" key="4">
    <source>
        <dbReference type="EMBL" id="EFD93904.1"/>
    </source>
</evidence>
<evidence type="ECO:0000313" key="5">
    <source>
        <dbReference type="Proteomes" id="UP000003242"/>
    </source>
</evidence>
<proteinExistence type="predicted"/>
<accession>D3LVH7</accession>
<dbReference type="AlphaFoldDB" id="D3LVH7"/>
<organism evidence="4 5">
    <name type="scientific">Megasphaera lornae</name>
    <dbReference type="NCBI Taxonomy" id="1000568"/>
    <lineage>
        <taxon>Bacteria</taxon>
        <taxon>Bacillati</taxon>
        <taxon>Bacillota</taxon>
        <taxon>Negativicutes</taxon>
        <taxon>Veillonellales</taxon>
        <taxon>Veillonellaceae</taxon>
        <taxon>Megasphaera</taxon>
    </lineage>
</organism>
<dbReference type="Gene3D" id="2.40.50.140">
    <property type="entry name" value="Nucleic acid-binding proteins"/>
    <property type="match status" value="1"/>
</dbReference>
<dbReference type="GO" id="GO:0009295">
    <property type="term" value="C:nucleoid"/>
    <property type="evidence" value="ECO:0007669"/>
    <property type="project" value="TreeGrafter"/>
</dbReference>
<comment type="caution">
    <text evidence="4">The sequence shown here is derived from an EMBL/GenBank/DDBJ whole genome shotgun (WGS) entry which is preliminary data.</text>
</comment>
<dbReference type="InterPro" id="IPR012340">
    <property type="entry name" value="NA-bd_OB-fold"/>
</dbReference>
<evidence type="ECO:0000256" key="1">
    <source>
        <dbReference type="ARBA" id="ARBA00023125"/>
    </source>
</evidence>
<dbReference type="PROSITE" id="PS50935">
    <property type="entry name" value="SSB"/>
    <property type="match status" value="1"/>
</dbReference>
<keyword evidence="1 2" id="KW-0238">DNA-binding</keyword>
<dbReference type="InterPro" id="IPR011344">
    <property type="entry name" value="ssDNA-bd"/>
</dbReference>
<dbReference type="OrthoDB" id="9809878at2"/>
<gene>
    <name evidence="4" type="ORF">HMPREF0889_0301</name>
</gene>
<sequence length="127" mass="13727">MNSIMITGTAGQDAEIRATQTGKMLVRFSLAIYNGKDGQGEYKPSTWLQVVAFDNDLAQTVKKGDRVNISGRLTGDVWNDKNGNKRETWKVIAEAVLPVTKTTGSAVKSGNGFNGLGTQSEECDLPF</sequence>
<dbReference type="RefSeq" id="WP_009369837.1">
    <property type="nucleotide sequence ID" value="NZ_ADGP01000020.1"/>
</dbReference>
<dbReference type="PANTHER" id="PTHR10302:SF0">
    <property type="entry name" value="SINGLE-STRANDED DNA-BINDING PROTEIN, MITOCHONDRIAL"/>
    <property type="match status" value="1"/>
</dbReference>
<dbReference type="Pfam" id="PF00436">
    <property type="entry name" value="SSB"/>
    <property type="match status" value="1"/>
</dbReference>
<dbReference type="SUPFAM" id="SSF50249">
    <property type="entry name" value="Nucleic acid-binding proteins"/>
    <property type="match status" value="1"/>
</dbReference>
<dbReference type="GO" id="GO:0003697">
    <property type="term" value="F:single-stranded DNA binding"/>
    <property type="evidence" value="ECO:0007669"/>
    <property type="project" value="InterPro"/>
</dbReference>